<evidence type="ECO:0000256" key="1">
    <source>
        <dbReference type="SAM" id="MobiDB-lite"/>
    </source>
</evidence>
<feature type="transmembrane region" description="Helical" evidence="2">
    <location>
        <begin position="502"/>
        <end position="527"/>
    </location>
</feature>
<keyword evidence="2" id="KW-1133">Transmembrane helix</keyword>
<dbReference type="RefSeq" id="WP_317545571.1">
    <property type="nucleotide sequence ID" value="NZ_JAWLKB010000031.1"/>
</dbReference>
<evidence type="ECO:0000313" key="4">
    <source>
        <dbReference type="Proteomes" id="UP001185927"/>
    </source>
</evidence>
<feature type="transmembrane region" description="Helical" evidence="2">
    <location>
        <begin position="539"/>
        <end position="561"/>
    </location>
</feature>
<reference evidence="3 4" key="1">
    <citation type="submission" date="2023-10" db="EMBL/GenBank/DDBJ databases">
        <title>Development of a sustainable strategy for remediation of hydrocarbon-contaminated territories based on the waste exchange concept.</title>
        <authorList>
            <person name="Krivoruchko A."/>
        </authorList>
    </citation>
    <scope>NUCLEOTIDE SEQUENCE [LARGE SCALE GENOMIC DNA]</scope>
    <source>
        <strain evidence="3 4">IEGM 1203</strain>
    </source>
</reference>
<evidence type="ECO:0000313" key="3">
    <source>
        <dbReference type="EMBL" id="MDV6271108.1"/>
    </source>
</evidence>
<feature type="region of interest" description="Disordered" evidence="1">
    <location>
        <begin position="134"/>
        <end position="153"/>
    </location>
</feature>
<keyword evidence="4" id="KW-1185">Reference proteome</keyword>
<organism evidence="3 4">
    <name type="scientific">Rhodococcus globerulus</name>
    <dbReference type="NCBI Taxonomy" id="33008"/>
    <lineage>
        <taxon>Bacteria</taxon>
        <taxon>Bacillati</taxon>
        <taxon>Actinomycetota</taxon>
        <taxon>Actinomycetes</taxon>
        <taxon>Mycobacteriales</taxon>
        <taxon>Nocardiaceae</taxon>
        <taxon>Rhodococcus</taxon>
    </lineage>
</organism>
<proteinExistence type="predicted"/>
<evidence type="ECO:0000256" key="2">
    <source>
        <dbReference type="SAM" id="Phobius"/>
    </source>
</evidence>
<sequence length="1123" mass="115506">MASIGWASMQVVPTMQGIASAVNSQLIQPLQQAGQQAGQAAGQGVASGLASQRTSVEKASAQLAAARGKEADAAGKVRVAELKLQELRDKGTASASQIAAAEERLATANRGHDNAMGGRVRAVNNLTEARARAANGADDEADAVDDATDAQDRNGDSAVELVKKLGGLAIAAAGIGSAMDLATQSMEKSQLGSKLAASLGESPDEAKRYGEIAGNLYADGIGESMEDVAASVAAVSGTFGSLDTMGGARLEELSSKASNFAAVFDQDVAGSVETAGLMMQNGLADNADQAFDMLTKGMQEVSVGMREELPAILNEYGTNFRALGFNGADAFNMLISASQGGAIALDKTGDALKEFTIRGADMSTSSVDTFKLIGLSGEEMAKAIANGGAGAQDALQQTAEGLLKITDPAERANAAIALFGAPLEDMSVDKIPGFLESLAGTDDVMGDFTGATDEMSATLNDNAGSAFENMKRAITGELLDGLESMADWVGRNTELLKTIGTVVAPLVVGLVAYKAITLGMAAATATWNAIQMVLNGTMMLNPVGLIVAAIAGLVAAVILIATKTTWFQTIWDVVWGAVTAAWDWAWGKLKEGFELLKGAFGAIGDKVGEVKDWIVRKWDEVVGFVTGLPGRISSAVSGMWDGVKEAFKGAINWVIQKWNNFQLVIGGQKISIAGFDIDIPTITLNTPDIPLLATGGVAGRRGDGTLWGPGTGTSDSILGVDAFGMPTARVSAGEGVVKKSAMDGGGGDVVAALNAGWVPPSSMLHAMLPGYAEGGVVSPDELANFAKPIEGKTYLLGGWGNGWITDCSGAVSSLANFAVGRTPAGQGGRFATMTEGAELANRGFKPGLGPAGSLNVGWLNGGPAGGHTAATLPNGVNVEMGGGRGNGQYGGSAAGASNSMFTDHAHLPMISAEALKSLQAKVTEYPTGGTATVDSAITSTTSDTSTTTTTSPEADKAFSARERYSTMFTDIGGIVGDSLLEMTGFGEYLDLADRYTIKADDAAVAATTSSGTNSVDGDPNLIPWIADLNEFFKGTGLFDTGGVWKPGTFGFNGLDEPEYVLKDAHWQVAEGNIAKVDELVGAGVGGGPRVQITNNNNQIIADQASWQRDQASRDRIAIMRFGG</sequence>
<evidence type="ECO:0008006" key="5">
    <source>
        <dbReference type="Google" id="ProtNLM"/>
    </source>
</evidence>
<dbReference type="Proteomes" id="UP001185927">
    <property type="component" value="Unassembled WGS sequence"/>
</dbReference>
<dbReference type="EMBL" id="JAWLKB010000031">
    <property type="protein sequence ID" value="MDV6271108.1"/>
    <property type="molecule type" value="Genomic_DNA"/>
</dbReference>
<keyword evidence="2" id="KW-0812">Transmembrane</keyword>
<gene>
    <name evidence="3" type="ORF">R3Q16_31255</name>
</gene>
<accession>A0ABU4C3M7</accession>
<comment type="caution">
    <text evidence="3">The sequence shown here is derived from an EMBL/GenBank/DDBJ whole genome shotgun (WGS) entry which is preliminary data.</text>
</comment>
<name>A0ABU4C3M7_RHOGO</name>
<feature type="compositionally biased region" description="Acidic residues" evidence="1">
    <location>
        <begin position="137"/>
        <end position="149"/>
    </location>
</feature>
<protein>
    <recommendedName>
        <fullName evidence="5">Phage tail tape measure protein domain-containing protein</fullName>
    </recommendedName>
</protein>
<keyword evidence="2" id="KW-0472">Membrane</keyword>